<name>A0A5B0RFA8_PUCGR</name>
<proteinExistence type="predicted"/>
<evidence type="ECO:0000313" key="2">
    <source>
        <dbReference type="EMBL" id="KAA1124102.1"/>
    </source>
</evidence>
<evidence type="ECO:0000313" key="3">
    <source>
        <dbReference type="Proteomes" id="UP000325313"/>
    </source>
</evidence>
<organism evidence="2 3">
    <name type="scientific">Puccinia graminis f. sp. tritici</name>
    <dbReference type="NCBI Taxonomy" id="56615"/>
    <lineage>
        <taxon>Eukaryota</taxon>
        <taxon>Fungi</taxon>
        <taxon>Dikarya</taxon>
        <taxon>Basidiomycota</taxon>
        <taxon>Pucciniomycotina</taxon>
        <taxon>Pucciniomycetes</taxon>
        <taxon>Pucciniales</taxon>
        <taxon>Pucciniaceae</taxon>
        <taxon>Puccinia</taxon>
    </lineage>
</organism>
<feature type="region of interest" description="Disordered" evidence="1">
    <location>
        <begin position="58"/>
        <end position="87"/>
    </location>
</feature>
<accession>A0A5B0RFA8</accession>
<dbReference type="EMBL" id="VDEP01000205">
    <property type="protein sequence ID" value="KAA1124102.1"/>
    <property type="molecule type" value="Genomic_DNA"/>
</dbReference>
<comment type="caution">
    <text evidence="2">The sequence shown here is derived from an EMBL/GenBank/DDBJ whole genome shotgun (WGS) entry which is preliminary data.</text>
</comment>
<reference evidence="2 3" key="1">
    <citation type="submission" date="2019-05" db="EMBL/GenBank/DDBJ databases">
        <title>Emergence of the Ug99 lineage of the wheat stem rust pathogen through somatic hybridization.</title>
        <authorList>
            <person name="Li F."/>
            <person name="Upadhyaya N.M."/>
            <person name="Sperschneider J."/>
            <person name="Matny O."/>
            <person name="Nguyen-Phuc H."/>
            <person name="Mago R."/>
            <person name="Raley C."/>
            <person name="Miller M.E."/>
            <person name="Silverstein K.A.T."/>
            <person name="Henningsen E."/>
            <person name="Hirsch C.D."/>
            <person name="Visser B."/>
            <person name="Pretorius Z.A."/>
            <person name="Steffenson B.J."/>
            <person name="Schwessinger B."/>
            <person name="Dodds P.N."/>
            <person name="Figueroa M."/>
        </authorList>
    </citation>
    <scope>NUCLEOTIDE SEQUENCE [LARGE SCALE GENOMIC DNA]</scope>
    <source>
        <strain evidence="2 3">Ug99</strain>
    </source>
</reference>
<dbReference type="AlphaFoldDB" id="A0A5B0RFA8"/>
<gene>
    <name evidence="2" type="ORF">PGTUg99_027443</name>
</gene>
<evidence type="ECO:0000256" key="1">
    <source>
        <dbReference type="SAM" id="MobiDB-lite"/>
    </source>
</evidence>
<sequence>MDVPRKTSGWVGDRTDTRPVVFFFLDILALCGSSQSPDSQIGVNDCSASQQEYMGMAGQPSLASTNGAGLRELHHQLQQSTDTDRRI</sequence>
<protein>
    <submittedName>
        <fullName evidence="2">Uncharacterized protein</fullName>
    </submittedName>
</protein>
<dbReference type="Proteomes" id="UP000325313">
    <property type="component" value="Unassembled WGS sequence"/>
</dbReference>